<evidence type="ECO:0000313" key="5">
    <source>
        <dbReference type="Proteomes" id="UP001274830"/>
    </source>
</evidence>
<dbReference type="Gene3D" id="1.25.40.20">
    <property type="entry name" value="Ankyrin repeat-containing domain"/>
    <property type="match status" value="1"/>
</dbReference>
<keyword evidence="1" id="KW-0677">Repeat</keyword>
<dbReference type="AlphaFoldDB" id="A0AAE0TS79"/>
<evidence type="ECO:0008006" key="6">
    <source>
        <dbReference type="Google" id="ProtNLM"/>
    </source>
</evidence>
<dbReference type="EMBL" id="JAUTXT010000036">
    <property type="protein sequence ID" value="KAK3672116.1"/>
    <property type="molecule type" value="Genomic_DNA"/>
</dbReference>
<dbReference type="Pfam" id="PF24883">
    <property type="entry name" value="NPHP3_N"/>
    <property type="match status" value="1"/>
</dbReference>
<dbReference type="InterPro" id="IPR056884">
    <property type="entry name" value="NPHP3-like_N"/>
</dbReference>
<keyword evidence="5" id="KW-1185">Reference proteome</keyword>
<protein>
    <recommendedName>
        <fullName evidence="6">NACHT domain-containing protein</fullName>
    </recommendedName>
</protein>
<proteinExistence type="predicted"/>
<accession>A0AAE0TS79</accession>
<comment type="caution">
    <text evidence="4">The sequence shown here is derived from an EMBL/GenBank/DDBJ whole genome shotgun (WGS) entry which is preliminary data.</text>
</comment>
<dbReference type="PANTHER" id="PTHR10039">
    <property type="entry name" value="AMELOGENIN"/>
    <property type="match status" value="1"/>
</dbReference>
<dbReference type="InterPro" id="IPR036770">
    <property type="entry name" value="Ankyrin_rpt-contain_sf"/>
</dbReference>
<evidence type="ECO:0000256" key="1">
    <source>
        <dbReference type="ARBA" id="ARBA00022737"/>
    </source>
</evidence>
<dbReference type="SUPFAM" id="SSF52540">
    <property type="entry name" value="P-loop containing nucleoside triphosphate hydrolases"/>
    <property type="match status" value="1"/>
</dbReference>
<dbReference type="InterPro" id="IPR056693">
    <property type="entry name" value="DUF7791"/>
</dbReference>
<sequence length="911" mass="102845">MLDPVSALGLAASVVQLVQFGSGLVIKARSIVKSGKDSDLDVVSTLTREFEKIHDQFIVTLDRFERNSGITFQAAPTMSVVSTDALAAVRALSAEAYATAKKLEALLGYLKVQPELRRSRRQALVQAVRTDKRPSDHTSDLSQALQHVALESTTSHDTIINCIETLQGICRFDHTALNHTELVRLSTSLDAVSRQRWFKVITTCNNILSSLTFEERTWRQEAILEAHSRTFDWIFNSPDSGFRAWMQSAGNVFWIAGKAGSGKSTLMKYLSEHPRTSELLGAWSGHKRVILASHYFWYAGTRMQKTQLGLLRSILLQIVRQSPALAYTVVPQRFIKESHGEEYFPWTRQELTATLRAIAEHKDLSIRFCFFIDGLDEYDGDHSDIVEVISTLAKSPYIKICVSSRPWNVFTGAYGKDGKCKLLLQDLTKSDIEKYVSDTLMADRRFVRLHGPGELCRPLMLDIMRRAQGVFLWVFLVVRSLLRGLTDNNDVPTLMARLDHFPQDLDGFFEHMLESIDPVYQHHTARIFLAALQTEFRLPVSVPWHLGRELADPEYAMKAPIQKLTEIDELEIRNVTVYLNARCMDLLEIDNVKLQTIVFLHRTAKDYLEQDHVLAKIRRRAGASYDVRLSLAKVCLAEMKLQPSLPRFADLLSGLLQYGRLMNSTGTAAYLRLISELDQKGDRFVSDFGPERHQHWTAALTFVGSTYTFPNFLAFAVAVDLVSYVRATLRQHPAAMRSSHGKTLLEYALRPHKNLGGHELMLGDIITSDGIDPDMISLLLQHGANPNAYLYNESRLTLWEWFLSNSHDPLRQDSDPHIRTAKLMIQHGADLKRLCCSAAFNVASSKMLGSAQSSMRDALNAFMGTCPPTKVTAWNLLQSLLSDATLEELQLSIPQSKAWWAWWYAGARTVT</sequence>
<feature type="domain" description="DUF7791" evidence="3">
    <location>
        <begin position="515"/>
        <end position="641"/>
    </location>
</feature>
<evidence type="ECO:0000259" key="2">
    <source>
        <dbReference type="Pfam" id="PF24883"/>
    </source>
</evidence>
<reference evidence="4" key="1">
    <citation type="submission" date="2023-07" db="EMBL/GenBank/DDBJ databases">
        <title>Black Yeasts Isolated from many extreme environments.</title>
        <authorList>
            <person name="Coleine C."/>
            <person name="Stajich J.E."/>
            <person name="Selbmann L."/>
        </authorList>
    </citation>
    <scope>NUCLEOTIDE SEQUENCE</scope>
    <source>
        <strain evidence="4">CCFEE 5485</strain>
    </source>
</reference>
<evidence type="ECO:0000259" key="3">
    <source>
        <dbReference type="Pfam" id="PF25053"/>
    </source>
</evidence>
<evidence type="ECO:0000313" key="4">
    <source>
        <dbReference type="EMBL" id="KAK3672116.1"/>
    </source>
</evidence>
<dbReference type="Proteomes" id="UP001274830">
    <property type="component" value="Unassembled WGS sequence"/>
</dbReference>
<dbReference type="Pfam" id="PF25053">
    <property type="entry name" value="DUF7791"/>
    <property type="match status" value="1"/>
</dbReference>
<gene>
    <name evidence="4" type="ORF">LTR78_008087</name>
</gene>
<name>A0AAE0TS79_9PEZI</name>
<dbReference type="PANTHER" id="PTHR10039:SF5">
    <property type="entry name" value="NACHT DOMAIN-CONTAINING PROTEIN"/>
    <property type="match status" value="1"/>
</dbReference>
<feature type="domain" description="Nephrocystin 3-like N-terminal" evidence="2">
    <location>
        <begin position="230"/>
        <end position="405"/>
    </location>
</feature>
<dbReference type="InterPro" id="IPR027417">
    <property type="entry name" value="P-loop_NTPase"/>
</dbReference>
<dbReference type="Gene3D" id="3.40.50.300">
    <property type="entry name" value="P-loop containing nucleotide triphosphate hydrolases"/>
    <property type="match status" value="1"/>
</dbReference>
<organism evidence="4 5">
    <name type="scientific">Recurvomyces mirabilis</name>
    <dbReference type="NCBI Taxonomy" id="574656"/>
    <lineage>
        <taxon>Eukaryota</taxon>
        <taxon>Fungi</taxon>
        <taxon>Dikarya</taxon>
        <taxon>Ascomycota</taxon>
        <taxon>Pezizomycotina</taxon>
        <taxon>Dothideomycetes</taxon>
        <taxon>Dothideomycetidae</taxon>
        <taxon>Mycosphaerellales</taxon>
        <taxon>Teratosphaeriaceae</taxon>
        <taxon>Recurvomyces</taxon>
    </lineage>
</organism>